<dbReference type="Proteomes" id="UP001240529">
    <property type="component" value="Unassembled WGS sequence"/>
</dbReference>
<comment type="caution">
    <text evidence="8">The sequence shown here is derived from an EMBL/GenBank/DDBJ whole genome shotgun (WGS) entry which is preliminary data.</text>
</comment>
<evidence type="ECO:0000256" key="5">
    <source>
        <dbReference type="ARBA" id="ARBA00023136"/>
    </source>
</evidence>
<dbReference type="Gene3D" id="3.40.50.300">
    <property type="entry name" value="P-loop containing nucleotide triphosphate hydrolases"/>
    <property type="match status" value="2"/>
</dbReference>
<feature type="domain" description="Type IV secretion system coupling protein TraD DNA-binding" evidence="7">
    <location>
        <begin position="7"/>
        <end position="341"/>
    </location>
</feature>
<keyword evidence="5" id="KW-0472">Membrane</keyword>
<keyword evidence="3" id="KW-0812">Transmembrane</keyword>
<accession>A0AAP5F3H0</accession>
<evidence type="ECO:0000256" key="1">
    <source>
        <dbReference type="ARBA" id="ARBA00004651"/>
    </source>
</evidence>
<dbReference type="InterPro" id="IPR051539">
    <property type="entry name" value="T4SS-coupling_protein"/>
</dbReference>
<evidence type="ECO:0000313" key="8">
    <source>
        <dbReference type="EMBL" id="MDQ7953099.1"/>
    </source>
</evidence>
<dbReference type="PANTHER" id="PTHR37937:SF1">
    <property type="entry name" value="CONJUGATIVE TRANSFER: DNA TRANSPORT"/>
    <property type="match status" value="1"/>
</dbReference>
<name>A0AAP5F3H0_9GAMM</name>
<dbReference type="CDD" id="cd01127">
    <property type="entry name" value="TrwB_TraG_TraD_VirD4"/>
    <property type="match status" value="1"/>
</dbReference>
<evidence type="ECO:0000256" key="3">
    <source>
        <dbReference type="ARBA" id="ARBA00022692"/>
    </source>
</evidence>
<dbReference type="InterPro" id="IPR027417">
    <property type="entry name" value="P-loop_NTPase"/>
</dbReference>
<dbReference type="PANTHER" id="PTHR37937">
    <property type="entry name" value="CONJUGATIVE TRANSFER: DNA TRANSPORT"/>
    <property type="match status" value="1"/>
</dbReference>
<evidence type="ECO:0000256" key="4">
    <source>
        <dbReference type="ARBA" id="ARBA00022989"/>
    </source>
</evidence>
<proteinExistence type="predicted"/>
<feature type="region of interest" description="Disordered" evidence="6">
    <location>
        <begin position="350"/>
        <end position="371"/>
    </location>
</feature>
<dbReference type="SUPFAM" id="SSF52540">
    <property type="entry name" value="P-loop containing nucleoside triphosphate hydrolases"/>
    <property type="match status" value="1"/>
</dbReference>
<organism evidence="8 9">
    <name type="scientific">Stenotrophomonas geniculata</name>
    <dbReference type="NCBI Taxonomy" id="86188"/>
    <lineage>
        <taxon>Bacteria</taxon>
        <taxon>Pseudomonadati</taxon>
        <taxon>Pseudomonadota</taxon>
        <taxon>Gammaproteobacteria</taxon>
        <taxon>Lysobacterales</taxon>
        <taxon>Lysobacteraceae</taxon>
        <taxon>Stenotrophomonas</taxon>
    </lineage>
</organism>
<keyword evidence="2" id="KW-1003">Cell membrane</keyword>
<evidence type="ECO:0000256" key="6">
    <source>
        <dbReference type="SAM" id="MobiDB-lite"/>
    </source>
</evidence>
<evidence type="ECO:0000313" key="9">
    <source>
        <dbReference type="Proteomes" id="UP001240529"/>
    </source>
</evidence>
<gene>
    <name evidence="8" type="ORF">Q0031_15055</name>
</gene>
<reference evidence="8" key="1">
    <citation type="submission" date="2023-07" db="EMBL/GenBank/DDBJ databases">
        <authorList>
            <person name="Shahid S."/>
            <person name="Akbar M.Y."/>
            <person name="Ajmal W."/>
            <person name="Ansari A."/>
            <person name="Ghazanfar S."/>
        </authorList>
    </citation>
    <scope>NUCLEOTIDE SEQUENCE</scope>
    <source>
        <strain evidence="8">NIGAB</strain>
    </source>
</reference>
<dbReference type="GO" id="GO:0005886">
    <property type="term" value="C:plasma membrane"/>
    <property type="evidence" value="ECO:0007669"/>
    <property type="project" value="UniProtKB-SubCell"/>
</dbReference>
<protein>
    <submittedName>
        <fullName evidence="8">Type IV secretion system DNA-binding domain-containing protein</fullName>
    </submittedName>
</protein>
<keyword evidence="8" id="KW-0238">DNA-binding</keyword>
<keyword evidence="4" id="KW-1133">Transmembrane helix</keyword>
<dbReference type="GO" id="GO:0003677">
    <property type="term" value="F:DNA binding"/>
    <property type="evidence" value="ECO:0007669"/>
    <property type="project" value="UniProtKB-KW"/>
</dbReference>
<evidence type="ECO:0000259" key="7">
    <source>
        <dbReference type="Pfam" id="PF10412"/>
    </source>
</evidence>
<dbReference type="EMBL" id="JAVIAC010000007">
    <property type="protein sequence ID" value="MDQ7953099.1"/>
    <property type="molecule type" value="Genomic_DNA"/>
</dbReference>
<comment type="subcellular location">
    <subcellularLocation>
        <location evidence="1">Cell membrane</location>
        <topology evidence="1">Multi-pass membrane protein</topology>
    </subcellularLocation>
</comment>
<evidence type="ECO:0000256" key="2">
    <source>
        <dbReference type="ARBA" id="ARBA00022475"/>
    </source>
</evidence>
<dbReference type="RefSeq" id="WP_305730465.1">
    <property type="nucleotide sequence ID" value="NZ_JAUZEA010000007.1"/>
</dbReference>
<dbReference type="AlphaFoldDB" id="A0AAP5F3H0"/>
<dbReference type="Pfam" id="PF10412">
    <property type="entry name" value="TrwB_AAD_bind"/>
    <property type="match status" value="1"/>
</dbReference>
<sequence length="458" mass="50917">MSLKLHPELHLPKSHWSRHVLMQGSVGSGKTQILLPIIEQIIQADHKLFLFDTKGDFTSYFKKPIIVCPFDERSYYWDIAADCRYPLQAAMLAEILIPTSPDQKNGDFWSMAARQLLVAAIRSLQVENPGVWTWADLALLKNQSAAAMLPMIQEHFASASSLMENTESQTTASLLSTLVAQTKMIDDLAMAWPVRKENRRFAITEWAQDGYKGRKQVIVQSGPEEAMTKAYISALVNLAIPEIISPKLQDAEKDRFIGFVFDELATAGRLNIGPLIDKGRSKGVVFIGAFQDISQIKATYGEDFQKALTSMVGTHVICQLQMGETREKAAQQLGKHRVAYRTHDEKATVHEESRALASPGELTDRLGPRKGKQYGPHGFGVRAIVQMGGDPLLLDFPGVVMKTKRPGQVPARWMTQPHQRNTSALLAPTQVEAVPSAPSAQPKRVGMTKEEIDQFFRG</sequence>
<dbReference type="InterPro" id="IPR019476">
    <property type="entry name" value="T4SS_TraD_DNA-bd"/>
</dbReference>